<feature type="transmembrane region" description="Helical" evidence="5">
    <location>
        <begin position="56"/>
        <end position="76"/>
    </location>
</feature>
<feature type="transmembrane region" description="Helical" evidence="5">
    <location>
        <begin position="115"/>
        <end position="133"/>
    </location>
</feature>
<protein>
    <submittedName>
        <fullName evidence="7">DMT family transporter</fullName>
    </submittedName>
</protein>
<sequence>MSNLKTFLAPQLITSYFHSLSAPTKGITLALISNALFILVGVIVRDLSQTIDIFQILLFRQLVFVALLVPSIVSSWQAMTHPKMPMMHAMRVTGAFIALYFSFLTVSNIPFADATALGFMKVLFVAIISRSFLSETVGTQRIITIIIGFIGVLLVVQPTMDSNSLFYIGTGLVAALGAAVAVICVRKMSVVESKVVVLAYQAIFVGLVTLIPSILAWQWPTITELTLLVLVGVISSIGQWFGVTAYKWGEANVVSNVEYSQMIYSMLLGYFLFSELPNTLALGGAVIIIISALIPFVFRKTLKNRLSK</sequence>
<evidence type="ECO:0000313" key="8">
    <source>
        <dbReference type="Proteomes" id="UP001570417"/>
    </source>
</evidence>
<dbReference type="Pfam" id="PF00892">
    <property type="entry name" value="EamA"/>
    <property type="match status" value="2"/>
</dbReference>
<keyword evidence="2 5" id="KW-0812">Transmembrane</keyword>
<feature type="transmembrane region" description="Helical" evidence="5">
    <location>
        <begin position="279"/>
        <end position="298"/>
    </location>
</feature>
<dbReference type="EMBL" id="JBFRUW010000006">
    <property type="protein sequence ID" value="MFA0567505.1"/>
    <property type="molecule type" value="Genomic_DNA"/>
</dbReference>
<dbReference type="InterPro" id="IPR000620">
    <property type="entry name" value="EamA_dom"/>
</dbReference>
<feature type="domain" description="EamA" evidence="6">
    <location>
        <begin position="168"/>
        <end position="294"/>
    </location>
</feature>
<dbReference type="PANTHER" id="PTHR22911:SF6">
    <property type="entry name" value="SOLUTE CARRIER FAMILY 35 MEMBER G1"/>
    <property type="match status" value="1"/>
</dbReference>
<evidence type="ECO:0000256" key="1">
    <source>
        <dbReference type="ARBA" id="ARBA00004141"/>
    </source>
</evidence>
<gene>
    <name evidence="7" type="ORF">AB4566_04375</name>
</gene>
<name>A0ABV4N7Y9_9VIBR</name>
<feature type="transmembrane region" description="Helical" evidence="5">
    <location>
        <begin position="26"/>
        <end position="44"/>
    </location>
</feature>
<accession>A0ABV4N7Y9</accession>
<dbReference type="InterPro" id="IPR037185">
    <property type="entry name" value="EmrE-like"/>
</dbReference>
<feature type="domain" description="EamA" evidence="6">
    <location>
        <begin position="25"/>
        <end position="156"/>
    </location>
</feature>
<feature type="transmembrane region" description="Helical" evidence="5">
    <location>
        <begin position="225"/>
        <end position="246"/>
    </location>
</feature>
<keyword evidence="3 5" id="KW-1133">Transmembrane helix</keyword>
<feature type="transmembrane region" description="Helical" evidence="5">
    <location>
        <begin position="88"/>
        <end position="109"/>
    </location>
</feature>
<dbReference type="SUPFAM" id="SSF103481">
    <property type="entry name" value="Multidrug resistance efflux transporter EmrE"/>
    <property type="match status" value="2"/>
</dbReference>
<comment type="caution">
    <text evidence="7">The sequence shown here is derived from an EMBL/GenBank/DDBJ whole genome shotgun (WGS) entry which is preliminary data.</text>
</comment>
<evidence type="ECO:0000256" key="4">
    <source>
        <dbReference type="ARBA" id="ARBA00023136"/>
    </source>
</evidence>
<feature type="transmembrane region" description="Helical" evidence="5">
    <location>
        <begin position="142"/>
        <end position="160"/>
    </location>
</feature>
<organism evidence="7 8">
    <name type="scientific">Vibrio gallaecicus</name>
    <dbReference type="NCBI Taxonomy" id="552386"/>
    <lineage>
        <taxon>Bacteria</taxon>
        <taxon>Pseudomonadati</taxon>
        <taxon>Pseudomonadota</taxon>
        <taxon>Gammaproteobacteria</taxon>
        <taxon>Vibrionales</taxon>
        <taxon>Vibrionaceae</taxon>
        <taxon>Vibrio</taxon>
    </lineage>
</organism>
<evidence type="ECO:0000313" key="7">
    <source>
        <dbReference type="EMBL" id="MFA0567505.1"/>
    </source>
</evidence>
<evidence type="ECO:0000259" key="6">
    <source>
        <dbReference type="Pfam" id="PF00892"/>
    </source>
</evidence>
<evidence type="ECO:0000256" key="5">
    <source>
        <dbReference type="SAM" id="Phobius"/>
    </source>
</evidence>
<keyword evidence="8" id="KW-1185">Reference proteome</keyword>
<evidence type="ECO:0000256" key="2">
    <source>
        <dbReference type="ARBA" id="ARBA00022692"/>
    </source>
</evidence>
<reference evidence="7 8" key="1">
    <citation type="journal article" date="2024" name="ISME J.">
        <title>Tailless and filamentous prophages are predominant in marine Vibrio.</title>
        <authorList>
            <person name="Steensen K."/>
            <person name="Seneca J."/>
            <person name="Bartlau N."/>
            <person name="Yu X.A."/>
            <person name="Hussain F.A."/>
            <person name="Polz M.F."/>
        </authorList>
    </citation>
    <scope>NUCLEOTIDE SEQUENCE [LARGE SCALE GENOMIC DNA]</scope>
    <source>
        <strain evidence="7 8">10N.222.51.A1</strain>
    </source>
</reference>
<keyword evidence="4 5" id="KW-0472">Membrane</keyword>
<dbReference type="RefSeq" id="WP_372265050.1">
    <property type="nucleotide sequence ID" value="NZ_JBFRUW010000006.1"/>
</dbReference>
<feature type="transmembrane region" description="Helical" evidence="5">
    <location>
        <begin position="197"/>
        <end position="219"/>
    </location>
</feature>
<dbReference type="PANTHER" id="PTHR22911">
    <property type="entry name" value="ACYL-MALONYL CONDENSING ENZYME-RELATED"/>
    <property type="match status" value="1"/>
</dbReference>
<evidence type="ECO:0000256" key="3">
    <source>
        <dbReference type="ARBA" id="ARBA00022989"/>
    </source>
</evidence>
<feature type="transmembrane region" description="Helical" evidence="5">
    <location>
        <begin position="166"/>
        <end position="185"/>
    </location>
</feature>
<dbReference type="Proteomes" id="UP001570417">
    <property type="component" value="Unassembled WGS sequence"/>
</dbReference>
<proteinExistence type="predicted"/>
<comment type="subcellular location">
    <subcellularLocation>
        <location evidence="1">Membrane</location>
        <topology evidence="1">Multi-pass membrane protein</topology>
    </subcellularLocation>
</comment>